<dbReference type="RefSeq" id="WP_341673805.1">
    <property type="nucleotide sequence ID" value="NZ_JBBYHV010000002.1"/>
</dbReference>
<protein>
    <submittedName>
        <fullName evidence="2">Uncharacterized protein</fullName>
    </submittedName>
</protein>
<feature type="compositionally biased region" description="Basic and acidic residues" evidence="1">
    <location>
        <begin position="30"/>
        <end position="52"/>
    </location>
</feature>
<organism evidence="2 3">
    <name type="scientific">Aurantiacibacter gilvus</name>
    <dbReference type="NCBI Taxonomy" id="3139141"/>
    <lineage>
        <taxon>Bacteria</taxon>
        <taxon>Pseudomonadati</taxon>
        <taxon>Pseudomonadota</taxon>
        <taxon>Alphaproteobacteria</taxon>
        <taxon>Sphingomonadales</taxon>
        <taxon>Erythrobacteraceae</taxon>
        <taxon>Aurantiacibacter</taxon>
    </lineage>
</organism>
<name>A0ABU9IG79_9SPHN</name>
<evidence type="ECO:0000313" key="3">
    <source>
        <dbReference type="Proteomes" id="UP001497045"/>
    </source>
</evidence>
<keyword evidence="3" id="KW-1185">Reference proteome</keyword>
<feature type="region of interest" description="Disordered" evidence="1">
    <location>
        <begin position="28"/>
        <end position="70"/>
    </location>
</feature>
<proteinExistence type="predicted"/>
<dbReference type="EMBL" id="JBBYHV010000002">
    <property type="protein sequence ID" value="MEL1251245.1"/>
    <property type="molecule type" value="Genomic_DNA"/>
</dbReference>
<evidence type="ECO:0000256" key="1">
    <source>
        <dbReference type="SAM" id="MobiDB-lite"/>
    </source>
</evidence>
<reference evidence="2 3" key="1">
    <citation type="submission" date="2024-04" db="EMBL/GenBank/DDBJ databases">
        <title>Aurantiacibacter sp. DGU6 16S ribosomal RNA gene Genome sequencing and assembly.</title>
        <authorList>
            <person name="Park S."/>
        </authorList>
    </citation>
    <scope>NUCLEOTIDE SEQUENCE [LARGE SCALE GENOMIC DNA]</scope>
    <source>
        <strain evidence="2 3">DGU6</strain>
    </source>
</reference>
<gene>
    <name evidence="2" type="ORF">AAEO60_11235</name>
</gene>
<accession>A0ABU9IG79</accession>
<sequence length="70" mass="7881">MEAGKATLDNVRDRALRAERTWRSLADQAQKVEDDRAKAKVERQERLDREALEADEAAETEAAARIAQEG</sequence>
<comment type="caution">
    <text evidence="2">The sequence shown here is derived from an EMBL/GenBank/DDBJ whole genome shotgun (WGS) entry which is preliminary data.</text>
</comment>
<evidence type="ECO:0000313" key="2">
    <source>
        <dbReference type="EMBL" id="MEL1251245.1"/>
    </source>
</evidence>
<dbReference type="Proteomes" id="UP001497045">
    <property type="component" value="Unassembled WGS sequence"/>
</dbReference>